<dbReference type="PROSITE" id="PS50842">
    <property type="entry name" value="EXPANSIN_EG45"/>
    <property type="match status" value="1"/>
</dbReference>
<dbReference type="InterPro" id="IPR007117">
    <property type="entry name" value="Expansin_CBD"/>
</dbReference>
<dbReference type="InterPro" id="IPR009009">
    <property type="entry name" value="RlpA-like_DPBB"/>
</dbReference>
<sequence>MALNLQKSWLFLALMYLLVNYSTCSNHTLLAKRSNPGRFAPAVATWYGDRDGAGSGGACGWANDVKSAPFSAMIAAGNAKLFLKGKGCGTCYQVLCTREPYCSKNSITVTITDECPGACNNVPFHFDLSGTAFGAMSSPGQADKLRNLGVVNIQYRRVKCNYGRTKIAFKIDPMVNPYWFAMAVEFCDGDGGLDAVEIGLNGSKEFRSMENTWGAVWALNIDPSFRGPFSFRLTSRRNEAVLALNAVPHGFKPGKKSIDRGFLEIEKKDVLVIRSMRNLQQQEGGHRLHRKFRQRGNQ</sequence>
<dbReference type="EMBL" id="OX465083">
    <property type="protein sequence ID" value="CAI9294283.1"/>
    <property type="molecule type" value="Genomic_DNA"/>
</dbReference>
<comment type="similarity">
    <text evidence="3">Belongs to the expansin family.</text>
</comment>
<dbReference type="SUPFAM" id="SSF49590">
    <property type="entry name" value="PHL pollen allergen"/>
    <property type="match status" value="1"/>
</dbReference>
<dbReference type="InterPro" id="IPR007112">
    <property type="entry name" value="Expansin/allergen_DPBB_dom"/>
</dbReference>
<keyword evidence="8" id="KW-1185">Reference proteome</keyword>
<dbReference type="Gene3D" id="2.60.40.760">
    <property type="entry name" value="Expansin, cellulose-binding-like domain"/>
    <property type="match status" value="1"/>
</dbReference>
<dbReference type="Proteomes" id="UP001177003">
    <property type="component" value="Chromosome 7"/>
</dbReference>
<feature type="signal peptide" evidence="4">
    <location>
        <begin position="1"/>
        <end position="24"/>
    </location>
</feature>
<protein>
    <recommendedName>
        <fullName evidence="9">Expansin</fullName>
    </recommendedName>
</protein>
<dbReference type="InterPro" id="IPR005795">
    <property type="entry name" value="LolPI"/>
</dbReference>
<dbReference type="SMART" id="SM00837">
    <property type="entry name" value="DPBB_1"/>
    <property type="match status" value="1"/>
</dbReference>
<dbReference type="PANTHER" id="PTHR31692">
    <property type="entry name" value="EXPANSIN-B3"/>
    <property type="match status" value="1"/>
</dbReference>
<feature type="domain" description="Expansin-like EG45" evidence="5">
    <location>
        <begin position="56"/>
        <end position="165"/>
    </location>
</feature>
<keyword evidence="2" id="KW-0964">Secreted</keyword>
<evidence type="ECO:0000256" key="2">
    <source>
        <dbReference type="ARBA" id="ARBA00022525"/>
    </source>
</evidence>
<dbReference type="PRINTS" id="PR01225">
    <property type="entry name" value="EXPANSNFAMLY"/>
</dbReference>
<evidence type="ECO:0000256" key="1">
    <source>
        <dbReference type="ARBA" id="ARBA00004613"/>
    </source>
</evidence>
<organism evidence="7 8">
    <name type="scientific">Lactuca saligna</name>
    <name type="common">Willowleaf lettuce</name>
    <dbReference type="NCBI Taxonomy" id="75948"/>
    <lineage>
        <taxon>Eukaryota</taxon>
        <taxon>Viridiplantae</taxon>
        <taxon>Streptophyta</taxon>
        <taxon>Embryophyta</taxon>
        <taxon>Tracheophyta</taxon>
        <taxon>Spermatophyta</taxon>
        <taxon>Magnoliopsida</taxon>
        <taxon>eudicotyledons</taxon>
        <taxon>Gunneridae</taxon>
        <taxon>Pentapetalae</taxon>
        <taxon>asterids</taxon>
        <taxon>campanulids</taxon>
        <taxon>Asterales</taxon>
        <taxon>Asteraceae</taxon>
        <taxon>Cichorioideae</taxon>
        <taxon>Cichorieae</taxon>
        <taxon>Lactucinae</taxon>
        <taxon>Lactuca</taxon>
    </lineage>
</organism>
<evidence type="ECO:0008006" key="9">
    <source>
        <dbReference type="Google" id="ProtNLM"/>
    </source>
</evidence>
<dbReference type="InterPro" id="IPR036749">
    <property type="entry name" value="Expansin_CBD_sf"/>
</dbReference>
<dbReference type="GO" id="GO:0005576">
    <property type="term" value="C:extracellular region"/>
    <property type="evidence" value="ECO:0007669"/>
    <property type="project" value="UniProtKB-SubCell"/>
</dbReference>
<reference evidence="7" key="1">
    <citation type="submission" date="2023-04" db="EMBL/GenBank/DDBJ databases">
        <authorList>
            <person name="Vijverberg K."/>
            <person name="Xiong W."/>
            <person name="Schranz E."/>
        </authorList>
    </citation>
    <scope>NUCLEOTIDE SEQUENCE</scope>
</reference>
<evidence type="ECO:0000313" key="7">
    <source>
        <dbReference type="EMBL" id="CAI9294283.1"/>
    </source>
</evidence>
<dbReference type="SUPFAM" id="SSF50685">
    <property type="entry name" value="Barwin-like endoglucanases"/>
    <property type="match status" value="1"/>
</dbReference>
<dbReference type="Gene3D" id="2.40.40.10">
    <property type="entry name" value="RlpA-like domain"/>
    <property type="match status" value="1"/>
</dbReference>
<feature type="chain" id="PRO_5041404884" description="Expansin" evidence="4">
    <location>
        <begin position="25"/>
        <end position="298"/>
    </location>
</feature>
<proteinExistence type="inferred from homology"/>
<keyword evidence="4" id="KW-0732">Signal</keyword>
<dbReference type="InterPro" id="IPR036908">
    <property type="entry name" value="RlpA-like_sf"/>
</dbReference>
<gene>
    <name evidence="7" type="ORF">LSALG_LOCUS33269</name>
</gene>
<comment type="subcellular location">
    <subcellularLocation>
        <location evidence="1">Secreted</location>
    </subcellularLocation>
</comment>
<feature type="domain" description="Expansin-like CBD" evidence="6">
    <location>
        <begin position="178"/>
        <end position="255"/>
    </location>
</feature>
<evidence type="ECO:0000259" key="5">
    <source>
        <dbReference type="PROSITE" id="PS50842"/>
    </source>
</evidence>
<dbReference type="GO" id="GO:0009653">
    <property type="term" value="P:anatomical structure morphogenesis"/>
    <property type="evidence" value="ECO:0007669"/>
    <property type="project" value="UniProtKB-ARBA"/>
</dbReference>
<evidence type="ECO:0000256" key="4">
    <source>
        <dbReference type="SAM" id="SignalP"/>
    </source>
</evidence>
<dbReference type="CDD" id="cd22275">
    <property type="entry name" value="DPBB_EXPB_N"/>
    <property type="match status" value="1"/>
</dbReference>
<dbReference type="Pfam" id="PF01357">
    <property type="entry name" value="Expansin_C"/>
    <property type="match status" value="1"/>
</dbReference>
<evidence type="ECO:0000313" key="8">
    <source>
        <dbReference type="Proteomes" id="UP001177003"/>
    </source>
</evidence>
<evidence type="ECO:0000259" key="6">
    <source>
        <dbReference type="PROSITE" id="PS50843"/>
    </source>
</evidence>
<dbReference type="Pfam" id="PF03330">
    <property type="entry name" value="DPBB_1"/>
    <property type="match status" value="1"/>
</dbReference>
<dbReference type="InterPro" id="IPR007118">
    <property type="entry name" value="Expan_Lol_pI"/>
</dbReference>
<accession>A0AA36EFA9</accession>
<dbReference type="PRINTS" id="PR00829">
    <property type="entry name" value="LOLP1ALLERGN"/>
</dbReference>
<name>A0AA36EFA9_LACSI</name>
<dbReference type="PANTHER" id="PTHR31692:SF134">
    <property type="entry name" value="EXPANSIN_LOL PI, EXPANSIN, CELLULOSE-BINDING-LIKE DOMAIN SUPERFAMILY"/>
    <property type="match status" value="1"/>
</dbReference>
<evidence type="ECO:0000256" key="3">
    <source>
        <dbReference type="RuleBase" id="RU003460"/>
    </source>
</evidence>
<dbReference type="PROSITE" id="PS50843">
    <property type="entry name" value="EXPANSIN_CBD"/>
    <property type="match status" value="1"/>
</dbReference>
<dbReference type="AlphaFoldDB" id="A0AA36EFA9"/>